<dbReference type="InterPro" id="IPR012223">
    <property type="entry name" value="TEII"/>
</dbReference>
<dbReference type="InterPro" id="IPR001031">
    <property type="entry name" value="Thioesterase"/>
</dbReference>
<dbReference type="RefSeq" id="WP_190033947.1">
    <property type="nucleotide sequence ID" value="NZ_BMWD01000002.1"/>
</dbReference>
<organism evidence="3 4">
    <name type="scientific">Streptomyces fructofermentans</name>
    <dbReference type="NCBI Taxonomy" id="152141"/>
    <lineage>
        <taxon>Bacteria</taxon>
        <taxon>Bacillati</taxon>
        <taxon>Actinomycetota</taxon>
        <taxon>Actinomycetes</taxon>
        <taxon>Kitasatosporales</taxon>
        <taxon>Streptomycetaceae</taxon>
        <taxon>Streptomyces</taxon>
    </lineage>
</organism>
<evidence type="ECO:0000259" key="2">
    <source>
        <dbReference type="Pfam" id="PF00975"/>
    </source>
</evidence>
<dbReference type="EMBL" id="BMWD01000002">
    <property type="protein sequence ID" value="GGX44127.1"/>
    <property type="molecule type" value="Genomic_DNA"/>
</dbReference>
<dbReference type="AlphaFoldDB" id="A0A918N7H5"/>
<dbReference type="SUPFAM" id="SSF53474">
    <property type="entry name" value="alpha/beta-Hydrolases"/>
    <property type="match status" value="1"/>
</dbReference>
<keyword evidence="4" id="KW-1185">Reference proteome</keyword>
<dbReference type="PANTHER" id="PTHR11487">
    <property type="entry name" value="THIOESTERASE"/>
    <property type="match status" value="1"/>
</dbReference>
<reference evidence="3" key="2">
    <citation type="submission" date="2020-09" db="EMBL/GenBank/DDBJ databases">
        <authorList>
            <person name="Sun Q."/>
            <person name="Ohkuma M."/>
        </authorList>
    </citation>
    <scope>NUCLEOTIDE SEQUENCE</scope>
    <source>
        <strain evidence="3">JCM 4956</strain>
    </source>
</reference>
<comment type="similarity">
    <text evidence="1">Belongs to the thioesterase family.</text>
</comment>
<dbReference type="InterPro" id="IPR029058">
    <property type="entry name" value="AB_hydrolase_fold"/>
</dbReference>
<dbReference type="PANTHER" id="PTHR11487:SF0">
    <property type="entry name" value="S-ACYL FATTY ACID SYNTHASE THIOESTERASE, MEDIUM CHAIN"/>
    <property type="match status" value="1"/>
</dbReference>
<feature type="domain" description="Thioesterase" evidence="2">
    <location>
        <begin position="17"/>
        <end position="235"/>
    </location>
</feature>
<evidence type="ECO:0000313" key="3">
    <source>
        <dbReference type="EMBL" id="GGX44127.1"/>
    </source>
</evidence>
<accession>A0A918N7H5</accession>
<evidence type="ECO:0000313" key="4">
    <source>
        <dbReference type="Proteomes" id="UP000645555"/>
    </source>
</evidence>
<dbReference type="Proteomes" id="UP000645555">
    <property type="component" value="Unassembled WGS sequence"/>
</dbReference>
<evidence type="ECO:0000256" key="1">
    <source>
        <dbReference type="ARBA" id="ARBA00007169"/>
    </source>
</evidence>
<proteinExistence type="inferred from homology"/>
<dbReference type="GO" id="GO:0008610">
    <property type="term" value="P:lipid biosynthetic process"/>
    <property type="evidence" value="ECO:0007669"/>
    <property type="project" value="TreeGrafter"/>
</dbReference>
<dbReference type="Pfam" id="PF00975">
    <property type="entry name" value="Thioesterase"/>
    <property type="match status" value="1"/>
</dbReference>
<comment type="caution">
    <text evidence="3">The sequence shown here is derived from an EMBL/GenBank/DDBJ whole genome shotgun (WGS) entry which is preliminary data.</text>
</comment>
<sequence length="255" mass="27785">MTWLRDWSQSEDVALRVLCLPAAGSSAHTYRSWSGLLPPDVGLVAVELPGHGSRLAETPLRTMDGIVRPLAAEVAGLADRPLVVFGHSMGATVGAELCRTLRREAGVTPALMVAAACEAPREGPRKDYSRWLTEDGVLDFLHHMGGTPPELLAHDDYLRMLLPVLRADLTALAGPQPGDDSPLDCPVRVYLGDRDPGVRPERAAAWRRESNGDFALHTFAAGHFLVQERRAEVLAQLCADVRPLRHARRTTGRQS</sequence>
<reference evidence="3" key="1">
    <citation type="journal article" date="2014" name="Int. J. Syst. Evol. Microbiol.">
        <title>Complete genome sequence of Corynebacterium casei LMG S-19264T (=DSM 44701T), isolated from a smear-ripened cheese.</title>
        <authorList>
            <consortium name="US DOE Joint Genome Institute (JGI-PGF)"/>
            <person name="Walter F."/>
            <person name="Albersmeier A."/>
            <person name="Kalinowski J."/>
            <person name="Ruckert C."/>
        </authorList>
    </citation>
    <scope>NUCLEOTIDE SEQUENCE</scope>
    <source>
        <strain evidence="3">JCM 4956</strain>
    </source>
</reference>
<gene>
    <name evidence="3" type="ORF">GCM10010515_08770</name>
</gene>
<dbReference type="Gene3D" id="3.40.50.1820">
    <property type="entry name" value="alpha/beta hydrolase"/>
    <property type="match status" value="1"/>
</dbReference>
<protein>
    <recommendedName>
        <fullName evidence="2">Thioesterase domain-containing protein</fullName>
    </recommendedName>
</protein>
<name>A0A918N7H5_9ACTN</name>